<dbReference type="EMBL" id="JACAZH010000010">
    <property type="protein sequence ID" value="KAF7357675.1"/>
    <property type="molecule type" value="Genomic_DNA"/>
</dbReference>
<dbReference type="Proteomes" id="UP000623467">
    <property type="component" value="Unassembled WGS sequence"/>
</dbReference>
<name>A0A8H6YAY3_9AGAR</name>
<keyword evidence="2" id="KW-1185">Reference proteome</keyword>
<proteinExistence type="predicted"/>
<evidence type="ECO:0000313" key="1">
    <source>
        <dbReference type="EMBL" id="KAF7357675.1"/>
    </source>
</evidence>
<dbReference type="AlphaFoldDB" id="A0A8H6YAY3"/>
<evidence type="ECO:0000313" key="2">
    <source>
        <dbReference type="Proteomes" id="UP000623467"/>
    </source>
</evidence>
<reference evidence="1" key="1">
    <citation type="submission" date="2020-05" db="EMBL/GenBank/DDBJ databases">
        <title>Mycena genomes resolve the evolution of fungal bioluminescence.</title>
        <authorList>
            <person name="Tsai I.J."/>
        </authorList>
    </citation>
    <scope>NUCLEOTIDE SEQUENCE</scope>
    <source>
        <strain evidence="1">160909Yilan</strain>
    </source>
</reference>
<organism evidence="1 2">
    <name type="scientific">Mycena sanguinolenta</name>
    <dbReference type="NCBI Taxonomy" id="230812"/>
    <lineage>
        <taxon>Eukaryota</taxon>
        <taxon>Fungi</taxon>
        <taxon>Dikarya</taxon>
        <taxon>Basidiomycota</taxon>
        <taxon>Agaricomycotina</taxon>
        <taxon>Agaricomycetes</taxon>
        <taxon>Agaricomycetidae</taxon>
        <taxon>Agaricales</taxon>
        <taxon>Marasmiineae</taxon>
        <taxon>Mycenaceae</taxon>
        <taxon>Mycena</taxon>
    </lineage>
</organism>
<protein>
    <submittedName>
        <fullName evidence="1">Uncharacterized protein</fullName>
    </submittedName>
</protein>
<sequence>MHSSFFAPPISSSSRTDVRGAPSLPHFVVGRNRGHVPTVIPLATTHAGTLKRVYHPIVRGNRIELEVDIKGYATRRLRALAVSYEQLGQGSASPRTSSPPSRIRTMSAVGWVAVEFQVSCPYSHRSVLRSLARSRSRAFDVTDPVLTTEPSAKHRTPVFSFIALCDTDAPFQLVDLTVLTNKFNWPGASFFFPRFP</sequence>
<gene>
    <name evidence="1" type="ORF">MSAN_01364100</name>
</gene>
<accession>A0A8H6YAY3</accession>
<comment type="caution">
    <text evidence="1">The sequence shown here is derived from an EMBL/GenBank/DDBJ whole genome shotgun (WGS) entry which is preliminary data.</text>
</comment>